<reference evidence="3" key="2">
    <citation type="submission" date="2022-03" db="EMBL/GenBank/DDBJ databases">
        <title>Genome Encyclopedia of Bacteria and Archaea VI: Functional Genomics of Type Strains.</title>
        <authorList>
            <person name="Whitman W."/>
        </authorList>
    </citation>
    <scope>NUCLEOTIDE SEQUENCE</scope>
    <source>
        <strain evidence="3">HSC-15S17</strain>
    </source>
</reference>
<dbReference type="InterPro" id="IPR004675">
    <property type="entry name" value="AhpD_core"/>
</dbReference>
<evidence type="ECO:0000313" key="3">
    <source>
        <dbReference type="EMBL" id="MCP2012780.1"/>
    </source>
</evidence>
<organism evidence="2 4">
    <name type="scientific">Duganella violaceipulchra</name>
    <dbReference type="NCBI Taxonomy" id="2849652"/>
    <lineage>
        <taxon>Bacteria</taxon>
        <taxon>Pseudomonadati</taxon>
        <taxon>Pseudomonadota</taxon>
        <taxon>Betaproteobacteria</taxon>
        <taxon>Burkholderiales</taxon>
        <taxon>Oxalobacteraceae</taxon>
        <taxon>Telluria group</taxon>
        <taxon>Duganella</taxon>
    </lineage>
</organism>
<dbReference type="PANTHER" id="PTHR34846:SF10">
    <property type="entry name" value="CYTOPLASMIC PROTEIN"/>
    <property type="match status" value="1"/>
</dbReference>
<dbReference type="PANTHER" id="PTHR34846">
    <property type="entry name" value="4-CARBOXYMUCONOLACTONE DECARBOXYLASE FAMILY PROTEIN (AFU_ORTHOLOGUE AFUA_6G11590)"/>
    <property type="match status" value="1"/>
</dbReference>
<evidence type="ECO:0000259" key="1">
    <source>
        <dbReference type="Pfam" id="PF02627"/>
    </source>
</evidence>
<evidence type="ECO:0000313" key="5">
    <source>
        <dbReference type="Proteomes" id="UP001162889"/>
    </source>
</evidence>
<dbReference type="Pfam" id="PF02627">
    <property type="entry name" value="CMD"/>
    <property type="match status" value="1"/>
</dbReference>
<dbReference type="InterPro" id="IPR003779">
    <property type="entry name" value="CMD-like"/>
</dbReference>
<dbReference type="Proteomes" id="UP001162889">
    <property type="component" value="Unassembled WGS sequence"/>
</dbReference>
<protein>
    <submittedName>
        <fullName evidence="3">AhpD family alkylhydroperoxidase</fullName>
    </submittedName>
    <submittedName>
        <fullName evidence="2">Carboxymuconolactone decarboxylase family protein</fullName>
    </submittedName>
</protein>
<sequence length="146" mass="16148">MNARANFYTASPDAMKAMMALETAVGKLGLEQPLLELVKLRASQINGCAFCVDTHTTDARKAGETERRLHGVSVWRETPFFTSRERAALAWTEALTQVSTTHAPDADYELVKANFSDKEQVDLTLAIVTINAWNRFGVGFRKMPAA</sequence>
<dbReference type="EMBL" id="JALJZU010000032">
    <property type="protein sequence ID" value="MCP2012780.1"/>
    <property type="molecule type" value="Genomic_DNA"/>
</dbReference>
<dbReference type="NCBIfam" id="TIGR00778">
    <property type="entry name" value="ahpD_dom"/>
    <property type="match status" value="1"/>
</dbReference>
<dbReference type="Proteomes" id="UP001155901">
    <property type="component" value="Unassembled WGS sequence"/>
</dbReference>
<dbReference type="AlphaFoldDB" id="A0AA41LBT3"/>
<dbReference type="RefSeq" id="WP_217946557.1">
    <property type="nucleotide sequence ID" value="NZ_JAHTGR010000042.1"/>
</dbReference>
<dbReference type="GO" id="GO:0051920">
    <property type="term" value="F:peroxiredoxin activity"/>
    <property type="evidence" value="ECO:0007669"/>
    <property type="project" value="InterPro"/>
</dbReference>
<feature type="domain" description="Carboxymuconolactone decarboxylase-like" evidence="1">
    <location>
        <begin position="12"/>
        <end position="94"/>
    </location>
</feature>
<dbReference type="EMBL" id="JAHTGR010000042">
    <property type="protein sequence ID" value="MBV6325645.1"/>
    <property type="molecule type" value="Genomic_DNA"/>
</dbReference>
<accession>A0AA41LBT3</accession>
<keyword evidence="5" id="KW-1185">Reference proteome</keyword>
<name>A0AA41LBT3_9BURK</name>
<comment type="caution">
    <text evidence="2">The sequence shown here is derived from an EMBL/GenBank/DDBJ whole genome shotgun (WGS) entry which is preliminary data.</text>
</comment>
<evidence type="ECO:0000313" key="2">
    <source>
        <dbReference type="EMBL" id="MBV6325645.1"/>
    </source>
</evidence>
<evidence type="ECO:0000313" key="4">
    <source>
        <dbReference type="Proteomes" id="UP001155901"/>
    </source>
</evidence>
<reference evidence="2" key="1">
    <citation type="submission" date="2021-07" db="EMBL/GenBank/DDBJ databases">
        <title>Characterization of violacein-producing bacteria and related species.</title>
        <authorList>
            <person name="Wilson H.S."/>
            <person name="De Leon M.E."/>
        </authorList>
    </citation>
    <scope>NUCLEOTIDE SEQUENCE</scope>
    <source>
        <strain evidence="2">HSC-15S17</strain>
    </source>
</reference>
<gene>
    <name evidence="2" type="ORF">KVP70_32540</name>
    <name evidence="3" type="ORF">L1274_006551</name>
</gene>
<proteinExistence type="predicted"/>